<dbReference type="EMBL" id="CAGKOT010000001">
    <property type="protein sequence ID" value="CAB5298066.1"/>
    <property type="molecule type" value="Genomic_DNA"/>
</dbReference>
<evidence type="ECO:0000256" key="1">
    <source>
        <dbReference type="SAM" id="Phobius"/>
    </source>
</evidence>
<sequence length="104" mass="11843">MASKLPSYVLQLGNVLNHLPTFPPEVIVIIVISFHKKERCVQETLKEIIGIIFEILITNKLDNHLSLRLKILLLWVVIPVCGKSPVIILVLKIKLLDKSTKIKR</sequence>
<reference evidence="2" key="1">
    <citation type="submission" date="2020-05" db="EMBL/GenBank/DDBJ databases">
        <authorList>
            <person name="Rincon C."/>
            <person name="Sanders R I."/>
            <person name="Robbins C."/>
            <person name="Chaturvedi A."/>
        </authorList>
    </citation>
    <scope>NUCLEOTIDE SEQUENCE</scope>
    <source>
        <strain evidence="2">CHB12</strain>
    </source>
</reference>
<accession>A0A916DWP2</accession>
<proteinExistence type="predicted"/>
<protein>
    <submittedName>
        <fullName evidence="2">Uncharacterized protein</fullName>
    </submittedName>
</protein>
<name>A0A916DWP2_9GLOM</name>
<evidence type="ECO:0000313" key="2">
    <source>
        <dbReference type="EMBL" id="CAB5298066.1"/>
    </source>
</evidence>
<evidence type="ECO:0000313" key="3">
    <source>
        <dbReference type="Proteomes" id="UP000684084"/>
    </source>
</evidence>
<keyword evidence="1" id="KW-1133">Transmembrane helix</keyword>
<feature type="transmembrane region" description="Helical" evidence="1">
    <location>
        <begin position="71"/>
        <end position="91"/>
    </location>
</feature>
<organism evidence="2 3">
    <name type="scientific">Rhizophagus irregularis</name>
    <dbReference type="NCBI Taxonomy" id="588596"/>
    <lineage>
        <taxon>Eukaryota</taxon>
        <taxon>Fungi</taxon>
        <taxon>Fungi incertae sedis</taxon>
        <taxon>Mucoromycota</taxon>
        <taxon>Glomeromycotina</taxon>
        <taxon>Glomeromycetes</taxon>
        <taxon>Glomerales</taxon>
        <taxon>Glomeraceae</taxon>
        <taxon>Rhizophagus</taxon>
    </lineage>
</organism>
<dbReference type="AlphaFoldDB" id="A0A916DWP2"/>
<keyword evidence="1" id="KW-0472">Membrane</keyword>
<dbReference type="OrthoDB" id="10313919at2759"/>
<comment type="caution">
    <text evidence="2">The sequence shown here is derived from an EMBL/GenBank/DDBJ whole genome shotgun (WGS) entry which is preliminary data.</text>
</comment>
<dbReference type="Proteomes" id="UP000684084">
    <property type="component" value="Unassembled WGS sequence"/>
</dbReference>
<keyword evidence="1" id="KW-0812">Transmembrane</keyword>
<gene>
    <name evidence="2" type="ORF">CHRIB12_LOCUS626</name>
</gene>